<dbReference type="AlphaFoldDB" id="A0A1G6M3X9"/>
<dbReference type="InterPro" id="IPR008928">
    <property type="entry name" value="6-hairpin_glycosidase_sf"/>
</dbReference>
<dbReference type="InterPro" id="IPR012341">
    <property type="entry name" value="6hp_glycosidase-like_sf"/>
</dbReference>
<evidence type="ECO:0000256" key="1">
    <source>
        <dbReference type="ARBA" id="ARBA00008558"/>
    </source>
</evidence>
<evidence type="ECO:0000313" key="4">
    <source>
        <dbReference type="Proteomes" id="UP000198757"/>
    </source>
</evidence>
<reference evidence="4" key="1">
    <citation type="submission" date="2016-10" db="EMBL/GenBank/DDBJ databases">
        <authorList>
            <person name="Varghese N."/>
            <person name="Submissions S."/>
        </authorList>
    </citation>
    <scope>NUCLEOTIDE SEQUENCE [LARGE SCALE GENOMIC DNA]</scope>
    <source>
        <strain evidence="4">DSM 25811 / CCM 8410 / LMG 26954 / E90</strain>
    </source>
</reference>
<name>A0A1G6M3X9_NIADE</name>
<dbReference type="GO" id="GO:0005975">
    <property type="term" value="P:carbohydrate metabolic process"/>
    <property type="evidence" value="ECO:0007669"/>
    <property type="project" value="InterPro"/>
</dbReference>
<organism evidence="3 4">
    <name type="scientific">Niabella drilacis (strain DSM 25811 / CCM 8410 / CCUG 62505 / LMG 26954 / E90)</name>
    <dbReference type="NCBI Taxonomy" id="1285928"/>
    <lineage>
        <taxon>Bacteria</taxon>
        <taxon>Pseudomonadati</taxon>
        <taxon>Bacteroidota</taxon>
        <taxon>Chitinophagia</taxon>
        <taxon>Chitinophagales</taxon>
        <taxon>Chitinophagaceae</taxon>
        <taxon>Niabella</taxon>
    </lineage>
</organism>
<evidence type="ECO:0000256" key="2">
    <source>
        <dbReference type="ARBA" id="ARBA00023235"/>
    </source>
</evidence>
<dbReference type="InterPro" id="IPR010819">
    <property type="entry name" value="AGE/CE"/>
</dbReference>
<accession>A0A1G6M3X9</accession>
<dbReference type="Gene3D" id="1.50.10.10">
    <property type="match status" value="1"/>
</dbReference>
<proteinExistence type="inferred from homology"/>
<dbReference type="CDD" id="cd00249">
    <property type="entry name" value="AGE"/>
    <property type="match status" value="1"/>
</dbReference>
<keyword evidence="2" id="KW-0413">Isomerase</keyword>
<dbReference type="GO" id="GO:0016853">
    <property type="term" value="F:isomerase activity"/>
    <property type="evidence" value="ECO:0007669"/>
    <property type="project" value="UniProtKB-KW"/>
</dbReference>
<evidence type="ECO:0000313" key="3">
    <source>
        <dbReference type="EMBL" id="SDC50242.1"/>
    </source>
</evidence>
<dbReference type="Pfam" id="PF07221">
    <property type="entry name" value="GlcNAc_2-epim"/>
    <property type="match status" value="1"/>
</dbReference>
<dbReference type="STRING" id="1285928.SAMN04487894_102549"/>
<sequence length="399" mass="46084">MIDAVKLGKLYKAGLLDDVVPFWLNYSPDREQGGYFTCLERNGEVFDTDKFIWLQARQVWTFAMLYVNVEKRSEWLAAAEAGARFLLQRGRAENGYWYFSLTREGAPLVQPYNIFSDCFAAMAFGKLYEATGNNDYATVARDTFYNILKRQEQAKGIYNKAVPGTRPLKNFALPMILCNLVLELEPLLEPSLVEDTIRAGIDAVMKQFYRPDQGIILENIRTDGGFSDSFDGRVINPGHGLEAMWFIMDLAKRKGDDALIRRATDIALQLVECGWDAEHGGIFYFLDVLNKPLQQLEWDQKLWWVHIETMITLAKGYLHTGDGRCAQWFQQLHDYTWQHFPDPEYGEWFGYLNREGKPLLSLKGGKWKGCFHVPRGLFQLWKTMEAIEQKYPAYLLQTK</sequence>
<dbReference type="Proteomes" id="UP000198757">
    <property type="component" value="Unassembled WGS sequence"/>
</dbReference>
<dbReference type="InterPro" id="IPR034116">
    <property type="entry name" value="AGE_dom"/>
</dbReference>
<keyword evidence="4" id="KW-1185">Reference proteome</keyword>
<protein>
    <submittedName>
        <fullName evidence="3">N-acylglucosamine 2-epimerase</fullName>
    </submittedName>
</protein>
<dbReference type="OrthoDB" id="618431at2"/>
<dbReference type="RefSeq" id="WP_090389136.1">
    <property type="nucleotide sequence ID" value="NZ_FMZO01000002.1"/>
</dbReference>
<gene>
    <name evidence="3" type="ORF">SAMN04487894_102549</name>
</gene>
<comment type="similarity">
    <text evidence="1">Belongs to the N-acylglucosamine 2-epimerase family.</text>
</comment>
<dbReference type="EMBL" id="FMZO01000002">
    <property type="protein sequence ID" value="SDC50242.1"/>
    <property type="molecule type" value="Genomic_DNA"/>
</dbReference>
<dbReference type="SUPFAM" id="SSF48208">
    <property type="entry name" value="Six-hairpin glycosidases"/>
    <property type="match status" value="1"/>
</dbReference>
<dbReference type="FunFam" id="1.50.10.10:FF:000021">
    <property type="entry name" value="N-acylglucosamine 2-epimerase"/>
    <property type="match status" value="1"/>
</dbReference>
<dbReference type="PANTHER" id="PTHR15108">
    <property type="entry name" value="N-ACYLGLUCOSAMINE-2-EPIMERASE"/>
    <property type="match status" value="1"/>
</dbReference>